<accession>A0ABW9SP51</accession>
<evidence type="ECO:0000256" key="1">
    <source>
        <dbReference type="ARBA" id="ARBA00022670"/>
    </source>
</evidence>
<feature type="binding site" evidence="7">
    <location>
        <position position="500"/>
    </location>
    <ligand>
        <name>Ca(2+)</name>
        <dbReference type="ChEBI" id="CHEBI:29108"/>
    </ligand>
</feature>
<comment type="cofactor">
    <cofactor evidence="7">
        <name>Ca(2+)</name>
        <dbReference type="ChEBI" id="CHEBI:29108"/>
    </cofactor>
    <text evidence="7">Binds 1 Ca(2+) ion per subunit.</text>
</comment>
<feature type="active site" description="Charge relay system" evidence="7">
    <location>
        <position position="252"/>
    </location>
</feature>
<reference evidence="9 10" key="1">
    <citation type="submission" date="2019-11" db="EMBL/GenBank/DDBJ databases">
        <title>Type strains purchased from KCTC, JCM and DSMZ.</title>
        <authorList>
            <person name="Lu H."/>
        </authorList>
    </citation>
    <scope>NUCLEOTIDE SEQUENCE [LARGE SCALE GENOMIC DNA]</scope>
    <source>
        <strain evidence="9 10">DSM 103461</strain>
    </source>
</reference>
<dbReference type="InterPro" id="IPR036852">
    <property type="entry name" value="Peptidase_S8/S53_dom_sf"/>
</dbReference>
<feature type="binding site" evidence="7">
    <location>
        <position position="484"/>
    </location>
    <ligand>
        <name>Ca(2+)</name>
        <dbReference type="ChEBI" id="CHEBI:29108"/>
    </ligand>
</feature>
<dbReference type="PROSITE" id="PS51695">
    <property type="entry name" value="SEDOLISIN"/>
    <property type="match status" value="1"/>
</dbReference>
<feature type="binding site" evidence="7">
    <location>
        <position position="485"/>
    </location>
    <ligand>
        <name>Ca(2+)</name>
        <dbReference type="ChEBI" id="CHEBI:29108"/>
    </ligand>
</feature>
<dbReference type="InterPro" id="IPR050819">
    <property type="entry name" value="Tripeptidyl-peptidase_I"/>
</dbReference>
<organism evidence="9 10">
    <name type="scientific">Pseudoduganella danionis</name>
    <dbReference type="NCBI Taxonomy" id="1890295"/>
    <lineage>
        <taxon>Bacteria</taxon>
        <taxon>Pseudomonadati</taxon>
        <taxon>Pseudomonadota</taxon>
        <taxon>Betaproteobacteria</taxon>
        <taxon>Burkholderiales</taxon>
        <taxon>Oxalobacteraceae</taxon>
        <taxon>Telluria group</taxon>
        <taxon>Pseudoduganella</taxon>
    </lineage>
</organism>
<keyword evidence="4 7" id="KW-0720">Serine protease</keyword>
<feature type="active site" description="Charge relay system" evidence="7">
    <location>
        <position position="256"/>
    </location>
</feature>
<comment type="caution">
    <text evidence="9">The sequence shown here is derived from an EMBL/GenBank/DDBJ whole genome shotgun (WGS) entry which is preliminary data.</text>
</comment>
<evidence type="ECO:0000256" key="6">
    <source>
        <dbReference type="ARBA" id="ARBA00023145"/>
    </source>
</evidence>
<keyword evidence="6" id="KW-0865">Zymogen</keyword>
<protein>
    <submittedName>
        <fullName evidence="9">S8 family serine peptidase</fullName>
    </submittedName>
</protein>
<evidence type="ECO:0000313" key="9">
    <source>
        <dbReference type="EMBL" id="MTW33820.1"/>
    </source>
</evidence>
<dbReference type="InterPro" id="IPR015366">
    <property type="entry name" value="S53_propep"/>
</dbReference>
<dbReference type="InterPro" id="IPR000209">
    <property type="entry name" value="Peptidase_S8/S53_dom"/>
</dbReference>
<dbReference type="SUPFAM" id="SSF54897">
    <property type="entry name" value="Protease propeptides/inhibitors"/>
    <property type="match status" value="1"/>
</dbReference>
<dbReference type="PANTHER" id="PTHR14218">
    <property type="entry name" value="PROTEASE S8 TRIPEPTIDYL PEPTIDASE I CLN2"/>
    <property type="match status" value="1"/>
</dbReference>
<feature type="active site" description="Charge relay system" evidence="7">
    <location>
        <position position="444"/>
    </location>
</feature>
<evidence type="ECO:0000256" key="2">
    <source>
        <dbReference type="ARBA" id="ARBA00022723"/>
    </source>
</evidence>
<dbReference type="Proteomes" id="UP000735592">
    <property type="component" value="Unassembled WGS sequence"/>
</dbReference>
<sequence>MPTISLPRILPGSAQSAVPGARALGPVDGALLLEITLRLRAAVSDASDDAAARGDQLPRQRVYLSRSQCAQAHGASEADIARVRDFANSKGLHMLSSSVAQRRVVLSGTAQQMAQLFGAQLQQYQTGDGSFRGRTGELLVPAELADVVEGVFGLDDRPIATPRFRQRAAQNPGGEPLPLAYTPPQLAQMYQFPPGLDGSGQCIGLIELGGGSRAADLRLYFKSLGLKAPRVRSIAIDHGANRPGHDASADIEVMLDIEIAGALAPGAQIAVYFAPNNERGFLDAVTAAVHDDVHKPSIISISWGAPESAWTEQAMGAIEQVFGLAASMGVTILCAAGDNGATDGVGDGDLHVDFPASAPHALACGGTRLAVYPDCELCEVVWNGGPALASGGGYSRYFSRPGYQSTLAGAASFRGLPDVTGHADPASGYCIRVNGQEQIVGGTSAVAPLWAGLLARINQQLGYPVGFLHPLLYGALRGQGATRDVAQGTNGAMAAVPGWDAGSGWGSPVGGRLLQLLSA</sequence>
<keyword evidence="10" id="KW-1185">Reference proteome</keyword>
<feature type="binding site" evidence="7">
    <location>
        <position position="498"/>
    </location>
    <ligand>
        <name>Ca(2+)</name>
        <dbReference type="ChEBI" id="CHEBI:29108"/>
    </ligand>
</feature>
<dbReference type="SUPFAM" id="SSF52743">
    <property type="entry name" value="Subtilisin-like"/>
    <property type="match status" value="1"/>
</dbReference>
<keyword evidence="5 7" id="KW-0106">Calcium</keyword>
<evidence type="ECO:0000256" key="3">
    <source>
        <dbReference type="ARBA" id="ARBA00022801"/>
    </source>
</evidence>
<dbReference type="CDD" id="cd04056">
    <property type="entry name" value="Peptidases_S53"/>
    <property type="match status" value="1"/>
</dbReference>
<dbReference type="SMART" id="SM00944">
    <property type="entry name" value="Pro-kuma_activ"/>
    <property type="match status" value="1"/>
</dbReference>
<keyword evidence="1 7" id="KW-0645">Protease</keyword>
<feature type="domain" description="Peptidase S53" evidence="8">
    <location>
        <begin position="180"/>
        <end position="519"/>
    </location>
</feature>
<evidence type="ECO:0000256" key="7">
    <source>
        <dbReference type="PROSITE-ProRule" id="PRU01032"/>
    </source>
</evidence>
<dbReference type="Pfam" id="PF09286">
    <property type="entry name" value="Pro-kuma_activ"/>
    <property type="match status" value="1"/>
</dbReference>
<dbReference type="CDD" id="cd11377">
    <property type="entry name" value="Pro-peptidase_S53"/>
    <property type="match status" value="1"/>
</dbReference>
<dbReference type="EMBL" id="WNKW01000003">
    <property type="protein sequence ID" value="MTW33820.1"/>
    <property type="molecule type" value="Genomic_DNA"/>
</dbReference>
<gene>
    <name evidence="9" type="ORF">GM655_13460</name>
</gene>
<evidence type="ECO:0000259" key="8">
    <source>
        <dbReference type="PROSITE" id="PS51695"/>
    </source>
</evidence>
<keyword evidence="3 7" id="KW-0378">Hydrolase</keyword>
<proteinExistence type="predicted"/>
<dbReference type="InterPro" id="IPR030400">
    <property type="entry name" value="Sedolisin_dom"/>
</dbReference>
<keyword evidence="2 7" id="KW-0479">Metal-binding</keyword>
<evidence type="ECO:0000256" key="4">
    <source>
        <dbReference type="ARBA" id="ARBA00022825"/>
    </source>
</evidence>
<evidence type="ECO:0000313" key="10">
    <source>
        <dbReference type="Proteomes" id="UP000735592"/>
    </source>
</evidence>
<dbReference type="Pfam" id="PF00082">
    <property type="entry name" value="Peptidase_S8"/>
    <property type="match status" value="1"/>
</dbReference>
<dbReference type="RefSeq" id="WP_155435170.1">
    <property type="nucleotide sequence ID" value="NZ_JBHLXK010000005.1"/>
</dbReference>
<name>A0ABW9SP51_9BURK</name>
<dbReference type="PANTHER" id="PTHR14218:SF15">
    <property type="entry name" value="TRIPEPTIDYL-PEPTIDASE 1"/>
    <property type="match status" value="1"/>
</dbReference>
<evidence type="ECO:0000256" key="5">
    <source>
        <dbReference type="ARBA" id="ARBA00022837"/>
    </source>
</evidence>
<dbReference type="Gene3D" id="3.40.50.200">
    <property type="entry name" value="Peptidase S8/S53 domain"/>
    <property type="match status" value="1"/>
</dbReference>